<dbReference type="PANTHER" id="PTHR33841:SF1">
    <property type="entry name" value="DNA METHYLTRANSFERASE A"/>
    <property type="match status" value="1"/>
</dbReference>
<evidence type="ECO:0000256" key="6">
    <source>
        <dbReference type="SAM" id="MobiDB-lite"/>
    </source>
</evidence>
<dbReference type="PANTHER" id="PTHR33841">
    <property type="entry name" value="DNA METHYLTRANSFERASE YEEA-RELATED"/>
    <property type="match status" value="1"/>
</dbReference>
<dbReference type="InterPro" id="IPR002052">
    <property type="entry name" value="DNA_methylase_N6_adenine_CS"/>
</dbReference>
<gene>
    <name evidence="9" type="ORF">dnm_094660</name>
</gene>
<dbReference type="InterPro" id="IPR029063">
    <property type="entry name" value="SAM-dependent_MTases_sf"/>
</dbReference>
<evidence type="ECO:0000256" key="3">
    <source>
        <dbReference type="ARBA" id="ARBA00022679"/>
    </source>
</evidence>
<evidence type="ECO:0000256" key="1">
    <source>
        <dbReference type="ARBA" id="ARBA00011900"/>
    </source>
</evidence>
<dbReference type="Pfam" id="PF07669">
    <property type="entry name" value="Eco57I"/>
    <property type="match status" value="1"/>
</dbReference>
<dbReference type="GO" id="GO:0003676">
    <property type="term" value="F:nucleic acid binding"/>
    <property type="evidence" value="ECO:0007669"/>
    <property type="project" value="InterPro"/>
</dbReference>
<dbReference type="EC" id="2.1.1.72" evidence="1"/>
<evidence type="ECO:0000259" key="7">
    <source>
        <dbReference type="Pfam" id="PF07669"/>
    </source>
</evidence>
<comment type="catalytic activity">
    <reaction evidence="5">
        <text>a 2'-deoxyadenosine in DNA + S-adenosyl-L-methionine = an N(6)-methyl-2'-deoxyadenosine in DNA + S-adenosyl-L-homocysteine + H(+)</text>
        <dbReference type="Rhea" id="RHEA:15197"/>
        <dbReference type="Rhea" id="RHEA-COMP:12418"/>
        <dbReference type="Rhea" id="RHEA-COMP:12419"/>
        <dbReference type="ChEBI" id="CHEBI:15378"/>
        <dbReference type="ChEBI" id="CHEBI:57856"/>
        <dbReference type="ChEBI" id="CHEBI:59789"/>
        <dbReference type="ChEBI" id="CHEBI:90615"/>
        <dbReference type="ChEBI" id="CHEBI:90616"/>
        <dbReference type="EC" id="2.1.1.72"/>
    </reaction>
</comment>
<evidence type="ECO:0000259" key="8">
    <source>
        <dbReference type="Pfam" id="PF20466"/>
    </source>
</evidence>
<dbReference type="GO" id="GO:0009007">
    <property type="term" value="F:site-specific DNA-methyltransferase (adenine-specific) activity"/>
    <property type="evidence" value="ECO:0007669"/>
    <property type="project" value="UniProtKB-EC"/>
</dbReference>
<proteinExistence type="predicted"/>
<feature type="domain" description="MmeI-like target recognition" evidence="8">
    <location>
        <begin position="1005"/>
        <end position="1206"/>
    </location>
</feature>
<dbReference type="REBASE" id="468803">
    <property type="entry name" value="Dma2077ORF94660P"/>
</dbReference>
<dbReference type="InterPro" id="IPR050953">
    <property type="entry name" value="N4_N6_ade-DNA_methylase"/>
</dbReference>
<evidence type="ECO:0000256" key="2">
    <source>
        <dbReference type="ARBA" id="ARBA00022603"/>
    </source>
</evidence>
<dbReference type="SUPFAM" id="SSF53335">
    <property type="entry name" value="S-adenosyl-L-methionine-dependent methyltransferases"/>
    <property type="match status" value="1"/>
</dbReference>
<keyword evidence="2" id="KW-0489">Methyltransferase</keyword>
<dbReference type="PRINTS" id="PR00507">
    <property type="entry name" value="N12N6MTFRASE"/>
</dbReference>
<dbReference type="RefSeq" id="WP_207680341.1">
    <property type="nucleotide sequence ID" value="NZ_CP061800.1"/>
</dbReference>
<dbReference type="EMBL" id="CP061800">
    <property type="protein sequence ID" value="QTA93365.1"/>
    <property type="molecule type" value="Genomic_DNA"/>
</dbReference>
<feature type="region of interest" description="Disordered" evidence="6">
    <location>
        <begin position="1320"/>
        <end position="1347"/>
    </location>
</feature>
<dbReference type="GO" id="GO:0032259">
    <property type="term" value="P:methylation"/>
    <property type="evidence" value="ECO:0007669"/>
    <property type="project" value="UniProtKB-KW"/>
</dbReference>
<accession>A0A975BXB7</accession>
<dbReference type="InterPro" id="IPR011639">
    <property type="entry name" value="MethylTrfase_TaqI-like_dom"/>
</dbReference>
<evidence type="ECO:0000313" key="9">
    <source>
        <dbReference type="EMBL" id="QTA93365.1"/>
    </source>
</evidence>
<reference evidence="9" key="1">
    <citation type="journal article" date="2021" name="Microb. Physiol.">
        <title>Proteogenomic Insights into the Physiology of Marine, Sulfate-Reducing, Filamentous Desulfonema limicola and Desulfonema magnum.</title>
        <authorList>
            <person name="Schnaars V."/>
            <person name="Wohlbrand L."/>
            <person name="Scheve S."/>
            <person name="Hinrichs C."/>
            <person name="Reinhardt R."/>
            <person name="Rabus R."/>
        </authorList>
    </citation>
    <scope>NUCLEOTIDE SEQUENCE</scope>
    <source>
        <strain evidence="9">4be13</strain>
    </source>
</reference>
<dbReference type="Gene3D" id="3.40.50.150">
    <property type="entry name" value="Vaccinia Virus protein VP39"/>
    <property type="match status" value="2"/>
</dbReference>
<dbReference type="Proteomes" id="UP000663722">
    <property type="component" value="Chromosome"/>
</dbReference>
<dbReference type="GO" id="GO:0006304">
    <property type="term" value="P:DNA modification"/>
    <property type="evidence" value="ECO:0007669"/>
    <property type="project" value="InterPro"/>
</dbReference>
<evidence type="ECO:0000313" key="10">
    <source>
        <dbReference type="Proteomes" id="UP000663722"/>
    </source>
</evidence>
<evidence type="ECO:0000256" key="4">
    <source>
        <dbReference type="ARBA" id="ARBA00022691"/>
    </source>
</evidence>
<dbReference type="InterPro" id="IPR046820">
    <property type="entry name" value="MmeI_TRD"/>
</dbReference>
<keyword evidence="3" id="KW-0808">Transferase</keyword>
<feature type="domain" description="Type II methyltransferase M.TaqI-like" evidence="7">
    <location>
        <begin position="684"/>
        <end position="935"/>
    </location>
</feature>
<evidence type="ECO:0000256" key="5">
    <source>
        <dbReference type="ARBA" id="ARBA00047942"/>
    </source>
</evidence>
<organism evidence="9 10">
    <name type="scientific">Desulfonema magnum</name>
    <dbReference type="NCBI Taxonomy" id="45655"/>
    <lineage>
        <taxon>Bacteria</taxon>
        <taxon>Pseudomonadati</taxon>
        <taxon>Thermodesulfobacteriota</taxon>
        <taxon>Desulfobacteria</taxon>
        <taxon>Desulfobacterales</taxon>
        <taxon>Desulfococcaceae</taxon>
        <taxon>Desulfonema</taxon>
    </lineage>
</organism>
<sequence length="1347" mass="154603">MSIARHHIEWIQLIEVSGPFLSLPVLMRIFPQGLETHDSEHFRYVKAAFEEWQDNQQGLCPDPALHEEWIRFVITETLAWGEEQLEEELLIRGKDLPSDLYVRTRENDMPLPDFALMNPEGIGIPGKPRILISVLPLHQDLEKSKQESMSPAACMMQLLRACDVRTGLLTNGEKWMLIYAPEEGTVSYVTWYASLWFEEHITLRAFRSLLSSLRFVGVSEKDTLEALFQESAENQKDVTDQLGFQVRKAVEVLIQSLDREDKNAVSPLLRDVDEKAVYDAALTIMMRLVFLFSAEERKLLLLGEDLYNQYYSISMLREQLQKDADRFGEEVLEYRKDAWYRLLATFRAVYGGMNHDLLHLPAYGGRLFDPDRFPFLEGREPGTSWKDTPAMPLPVNNRTVLHLLSALQILQEKIPGGGPAEARRLSFRSLGVEQIGYVYEGLLDHTAVRAEEPVLGLRCGRDKDGEVLLSELERLREKDEEELIKFLKKQTGRTVKAIRHELAEPPVIDEQQLLVACDNDQDLKARVMPYAALLREDSMGYPVVITENSVYVTQGTDRRTSGTHYTPPELTEPIVRHTLEPLVYEGVSEGRPEKEWKLRTAREILSLKVCDMAMGSGAFLVQGGRYLARCLTGAWNALEKNAEGQFVITPEGELSKNNGEEEYPIPEDSDERYTLALRLISERCLYGVDKNPMAVEMAKLSLWLETMAKNRPFTFLDHALKCGDSLLGVDRVQLKNWSATNKDEDSFRPMLKEINDAIAHRKALESMRSLDIRDVERKASLHKKAEAKIGRLKLAGDMFVAPYLMKGTKTAQEKKRLEFFSWFSAFRTTEIVDTLREKADELLGDHSPFHWPLEFPEIFMDDHRKEGFDAIIGNPPFLWGNRISSYFGDEYRDWLLLTQEGVHGNADLCARFFRKAITLLKMNGCMGLVATNSIKETDNRDSSLVPIVKNGSHIIRADPDLPWPGSASLQIACVYIFKGNYQGQYFLAGKAVKFISTFLDSAIDERKPYKLLSQANIGFKGVDIGGLGFVISEDEKKNIIAEEPKSIDFIWPFLNGKDFLTHPDQNSSRMVINFSGMTQDNASKYNLLMQIVKERVYPYRQTVKRKANRDNWWIYNEARPGLYRAISSIEMPIVNCVVSKYICFEFMVSKIVFSNALNVFALETFFNFAVLQSSLHEVWARYYGSSLETRNRYNLTDCFETFPFPETNDNLENIGQEYYDHRQSIMKTRQEGLTATYNRFHSEDENDSDIEKLRKLHIQMDNAVAQAYGWTDLDLEHGFHETKQGIRFTLSESARREILDRLLRLNHERYAEEVALGLHDKGRKKNTTPSKKSKKTKISKQKRLFGE</sequence>
<dbReference type="PROSITE" id="PS00092">
    <property type="entry name" value="N6_MTASE"/>
    <property type="match status" value="1"/>
</dbReference>
<name>A0A975BXB7_9BACT</name>
<dbReference type="Pfam" id="PF20466">
    <property type="entry name" value="MmeI_TRD"/>
    <property type="match status" value="1"/>
</dbReference>
<dbReference type="KEGG" id="dmm:dnm_094660"/>
<feature type="compositionally biased region" description="Basic residues" evidence="6">
    <location>
        <begin position="1321"/>
        <end position="1347"/>
    </location>
</feature>
<keyword evidence="10" id="KW-1185">Reference proteome</keyword>
<keyword evidence="4" id="KW-0949">S-adenosyl-L-methionine</keyword>
<protein>
    <recommendedName>
        <fullName evidence="1">site-specific DNA-methyltransferase (adenine-specific)</fullName>
        <ecNumber evidence="1">2.1.1.72</ecNumber>
    </recommendedName>
</protein>